<organism evidence="1">
    <name type="scientific">Staphylothermus marinus</name>
    <dbReference type="NCBI Taxonomy" id="2280"/>
    <lineage>
        <taxon>Archaea</taxon>
        <taxon>Thermoproteota</taxon>
        <taxon>Thermoprotei</taxon>
        <taxon>Desulfurococcales</taxon>
        <taxon>Desulfurococcaceae</taxon>
        <taxon>Staphylothermus</taxon>
    </lineage>
</organism>
<accession>A0A7C4JLM9</accession>
<dbReference type="AlphaFoldDB" id="A0A7C4JLM9"/>
<comment type="caution">
    <text evidence="1">The sequence shown here is derived from an EMBL/GenBank/DDBJ whole genome shotgun (WGS) entry which is preliminary data.</text>
</comment>
<reference evidence="1" key="1">
    <citation type="journal article" date="2020" name="mSystems">
        <title>Genome- and Community-Level Interaction Insights into Carbon Utilization and Element Cycling Functions of Hydrothermarchaeota in Hydrothermal Sediment.</title>
        <authorList>
            <person name="Zhou Z."/>
            <person name="Liu Y."/>
            <person name="Xu W."/>
            <person name="Pan J."/>
            <person name="Luo Z.H."/>
            <person name="Li M."/>
        </authorList>
    </citation>
    <scope>NUCLEOTIDE SEQUENCE [LARGE SCALE GENOMIC DNA]</scope>
    <source>
        <strain evidence="1">SpSt-648</strain>
    </source>
</reference>
<name>A0A7C4JLM9_STAMA</name>
<evidence type="ECO:0000313" key="1">
    <source>
        <dbReference type="EMBL" id="HGQ74058.1"/>
    </source>
</evidence>
<protein>
    <submittedName>
        <fullName evidence="1">Chromatin protein Cren7</fullName>
    </submittedName>
</protein>
<gene>
    <name evidence="1" type="ORF">ENU20_03155</name>
</gene>
<proteinExistence type="predicted"/>
<dbReference type="EMBL" id="DTBP01000020">
    <property type="protein sequence ID" value="HGQ74058.1"/>
    <property type="molecule type" value="Genomic_DNA"/>
</dbReference>
<sequence length="102" mass="11749">MRKKKEDKPVCPKCGSYEIDVNKTWQLVSPFPDRDGRITVTVMGSMTCKRCQYSWRGVVSKIKIGEKGVTIGDKTLEDRGEEKRRVKEIVIDIDDLDLKDEE</sequence>